<feature type="transmembrane region" description="Helical" evidence="1">
    <location>
        <begin position="20"/>
        <end position="39"/>
    </location>
</feature>
<keyword evidence="1" id="KW-0472">Membrane</keyword>
<name>A0A1H9JR16_9EURY</name>
<proteinExistence type="predicted"/>
<keyword evidence="3" id="KW-1185">Reference proteome</keyword>
<reference evidence="3" key="1">
    <citation type="submission" date="2016-10" db="EMBL/GenBank/DDBJ databases">
        <authorList>
            <person name="Varghese N."/>
            <person name="Submissions S."/>
        </authorList>
    </citation>
    <scope>NUCLEOTIDE SEQUENCE [LARGE SCALE GENOMIC DNA]</scope>
    <source>
        <strain evidence="3">DSM 25055</strain>
    </source>
</reference>
<dbReference type="RefSeq" id="WP_175480135.1">
    <property type="nucleotide sequence ID" value="NZ_FOFD01000003.1"/>
</dbReference>
<organism evidence="2 3">
    <name type="scientific">Natrinema salaciae</name>
    <dbReference type="NCBI Taxonomy" id="1186196"/>
    <lineage>
        <taxon>Archaea</taxon>
        <taxon>Methanobacteriati</taxon>
        <taxon>Methanobacteriota</taxon>
        <taxon>Stenosarchaea group</taxon>
        <taxon>Halobacteria</taxon>
        <taxon>Halobacteriales</taxon>
        <taxon>Natrialbaceae</taxon>
        <taxon>Natrinema</taxon>
    </lineage>
</organism>
<evidence type="ECO:0000256" key="1">
    <source>
        <dbReference type="SAM" id="Phobius"/>
    </source>
</evidence>
<protein>
    <submittedName>
        <fullName evidence="2">Uncharacterized protein</fullName>
    </submittedName>
</protein>
<gene>
    <name evidence="2" type="ORF">SAMN04489841_2654</name>
</gene>
<dbReference type="AlphaFoldDB" id="A0A1H9JR16"/>
<accession>A0A1H9JR16</accession>
<sequence>MSDQNAADRDDGARIAANRTAVAIAAGSLLGAAALAMLARRLELEAAVNGARESR</sequence>
<keyword evidence="1" id="KW-0812">Transmembrane</keyword>
<evidence type="ECO:0000313" key="3">
    <source>
        <dbReference type="Proteomes" id="UP000199114"/>
    </source>
</evidence>
<dbReference type="EMBL" id="FOFD01000003">
    <property type="protein sequence ID" value="SEQ89277.1"/>
    <property type="molecule type" value="Genomic_DNA"/>
</dbReference>
<keyword evidence="1" id="KW-1133">Transmembrane helix</keyword>
<dbReference type="Proteomes" id="UP000199114">
    <property type="component" value="Unassembled WGS sequence"/>
</dbReference>
<evidence type="ECO:0000313" key="2">
    <source>
        <dbReference type="EMBL" id="SEQ89277.1"/>
    </source>
</evidence>